<keyword evidence="1" id="KW-0812">Transmembrane</keyword>
<evidence type="ECO:0000256" key="1">
    <source>
        <dbReference type="SAM" id="Phobius"/>
    </source>
</evidence>
<evidence type="ECO:0000313" key="2">
    <source>
        <dbReference type="EMBL" id="CAG5104345.1"/>
    </source>
</evidence>
<keyword evidence="3" id="KW-1185">Reference proteome</keyword>
<keyword evidence="1" id="KW-0472">Membrane</keyword>
<sequence length="68" mass="8046">MLTPFMNALLGSATGLFMFAIIVCIISLCAKRQDKQIQLRKIKEIQQRKIKETDYRLSIIRQEFEERK</sequence>
<feature type="transmembrane region" description="Helical" evidence="1">
    <location>
        <begin position="6"/>
        <end position="30"/>
    </location>
</feature>
<reference evidence="2 3" key="1">
    <citation type="submission" date="2021-04" db="EMBL/GenBank/DDBJ databases">
        <authorList>
            <person name="Bliznina A."/>
        </authorList>
    </citation>
    <scope>NUCLEOTIDE SEQUENCE [LARGE SCALE GENOMIC DNA]</scope>
</reference>
<name>A0ABN7SWE9_OIKDI</name>
<accession>A0ABN7SWE9</accession>
<dbReference type="Proteomes" id="UP001158576">
    <property type="component" value="Chromosome 1"/>
</dbReference>
<gene>
    <name evidence="2" type="ORF">OKIOD_LOCUS9973</name>
</gene>
<organism evidence="2 3">
    <name type="scientific">Oikopleura dioica</name>
    <name type="common">Tunicate</name>
    <dbReference type="NCBI Taxonomy" id="34765"/>
    <lineage>
        <taxon>Eukaryota</taxon>
        <taxon>Metazoa</taxon>
        <taxon>Chordata</taxon>
        <taxon>Tunicata</taxon>
        <taxon>Appendicularia</taxon>
        <taxon>Copelata</taxon>
        <taxon>Oikopleuridae</taxon>
        <taxon>Oikopleura</taxon>
    </lineage>
</organism>
<evidence type="ECO:0000313" key="3">
    <source>
        <dbReference type="Proteomes" id="UP001158576"/>
    </source>
</evidence>
<keyword evidence="1" id="KW-1133">Transmembrane helix</keyword>
<protein>
    <submittedName>
        <fullName evidence="2">Oidioi.mRNA.OKI2018_I69.chr1.g1208.t1.cds</fullName>
    </submittedName>
</protein>
<dbReference type="EMBL" id="OU015566">
    <property type="protein sequence ID" value="CAG5104345.1"/>
    <property type="molecule type" value="Genomic_DNA"/>
</dbReference>
<proteinExistence type="predicted"/>